<dbReference type="EMBL" id="VOBR01000027">
    <property type="protein sequence ID" value="TWP47340.1"/>
    <property type="molecule type" value="Genomic_DNA"/>
</dbReference>
<evidence type="ECO:0000256" key="2">
    <source>
        <dbReference type="ARBA" id="ARBA00022692"/>
    </source>
</evidence>
<dbReference type="SUPFAM" id="SSF90123">
    <property type="entry name" value="ABC transporter transmembrane region"/>
    <property type="match status" value="1"/>
</dbReference>
<keyword evidence="4 5" id="KW-0472">Membrane</keyword>
<feature type="domain" description="ABC transmembrane type-1" evidence="7">
    <location>
        <begin position="1"/>
        <end position="274"/>
    </location>
</feature>
<feature type="domain" description="ABC transporter" evidence="6">
    <location>
        <begin position="298"/>
        <end position="520"/>
    </location>
</feature>
<comment type="caution">
    <text evidence="8">The sequence shown here is derived from an EMBL/GenBank/DDBJ whole genome shotgun (WGS) entry which is preliminary data.</text>
</comment>
<dbReference type="InterPro" id="IPR027417">
    <property type="entry name" value="P-loop_NTPase"/>
</dbReference>
<gene>
    <name evidence="8" type="ORF">FKR81_33225</name>
</gene>
<dbReference type="GO" id="GO:0016887">
    <property type="term" value="F:ATP hydrolysis activity"/>
    <property type="evidence" value="ECO:0007669"/>
    <property type="project" value="InterPro"/>
</dbReference>
<feature type="transmembrane region" description="Helical" evidence="5">
    <location>
        <begin position="245"/>
        <end position="272"/>
    </location>
</feature>
<dbReference type="PANTHER" id="PTHR43394">
    <property type="entry name" value="ATP-DEPENDENT PERMEASE MDL1, MITOCHONDRIAL"/>
    <property type="match status" value="1"/>
</dbReference>
<evidence type="ECO:0000256" key="5">
    <source>
        <dbReference type="SAM" id="Phobius"/>
    </source>
</evidence>
<proteinExistence type="predicted"/>
<feature type="transmembrane region" description="Helical" evidence="5">
    <location>
        <begin position="105"/>
        <end position="125"/>
    </location>
</feature>
<evidence type="ECO:0000256" key="4">
    <source>
        <dbReference type="ARBA" id="ARBA00023136"/>
    </source>
</evidence>
<evidence type="ECO:0000259" key="7">
    <source>
        <dbReference type="PROSITE" id="PS50929"/>
    </source>
</evidence>
<dbReference type="GO" id="GO:0005524">
    <property type="term" value="F:ATP binding"/>
    <property type="evidence" value="ECO:0007669"/>
    <property type="project" value="UniProtKB-KW"/>
</dbReference>
<evidence type="ECO:0000313" key="9">
    <source>
        <dbReference type="Proteomes" id="UP000316639"/>
    </source>
</evidence>
<dbReference type="InterPro" id="IPR039421">
    <property type="entry name" value="Type_1_exporter"/>
</dbReference>
<feature type="transmembrane region" description="Helical" evidence="5">
    <location>
        <begin position="32"/>
        <end position="51"/>
    </location>
</feature>
<dbReference type="GO" id="GO:0005886">
    <property type="term" value="C:plasma membrane"/>
    <property type="evidence" value="ECO:0007669"/>
    <property type="project" value="UniProtKB-SubCell"/>
</dbReference>
<dbReference type="InterPro" id="IPR003439">
    <property type="entry name" value="ABC_transporter-like_ATP-bd"/>
</dbReference>
<dbReference type="CDD" id="cd07346">
    <property type="entry name" value="ABC_6TM_exporters"/>
    <property type="match status" value="1"/>
</dbReference>
<dbReference type="OrthoDB" id="4966664at2"/>
<evidence type="ECO:0000256" key="3">
    <source>
        <dbReference type="ARBA" id="ARBA00022989"/>
    </source>
</evidence>
<dbReference type="AlphaFoldDB" id="A0A563EJX2"/>
<comment type="subcellular location">
    <subcellularLocation>
        <location evidence="1">Cell membrane</location>
        <topology evidence="1">Multi-pass membrane protein</topology>
    </subcellularLocation>
</comment>
<dbReference type="InterPro" id="IPR036640">
    <property type="entry name" value="ABC1_TM_sf"/>
</dbReference>
<keyword evidence="9" id="KW-1185">Reference proteome</keyword>
<name>A0A563EJX2_9PSEU</name>
<dbReference type="PROSITE" id="PS00211">
    <property type="entry name" value="ABC_TRANSPORTER_1"/>
    <property type="match status" value="1"/>
</dbReference>
<dbReference type="PROSITE" id="PS50893">
    <property type="entry name" value="ABC_TRANSPORTER_2"/>
    <property type="match status" value="1"/>
</dbReference>
<dbReference type="Pfam" id="PF00664">
    <property type="entry name" value="ABC_membrane"/>
    <property type="match status" value="1"/>
</dbReference>
<dbReference type="Gene3D" id="3.40.50.300">
    <property type="entry name" value="P-loop containing nucleotide triphosphate hydrolases"/>
    <property type="match status" value="1"/>
</dbReference>
<dbReference type="SUPFAM" id="SSF52540">
    <property type="entry name" value="P-loop containing nucleoside triphosphate hydrolases"/>
    <property type="match status" value="1"/>
</dbReference>
<dbReference type="GO" id="GO:0015421">
    <property type="term" value="F:ABC-type oligopeptide transporter activity"/>
    <property type="evidence" value="ECO:0007669"/>
    <property type="project" value="TreeGrafter"/>
</dbReference>
<protein>
    <submittedName>
        <fullName evidence="8">ABC transporter ATP-binding protein</fullName>
    </submittedName>
</protein>
<dbReference type="PROSITE" id="PS50929">
    <property type="entry name" value="ABC_TM1F"/>
    <property type="match status" value="1"/>
</dbReference>
<sequence>MHQTGEALVPVLIGVIIDEAVATGDAGALARLVAVLIGLFVVLSLSFRFSLRLGERGSERASHAIRMELTARVLHSGGGAENGRLSGELASIATGDAKRVGSVNLALPIAFAAVVGLVVGAVALLRVSVPLGLLILVVAPLMLVLAHLLGKPLERRSEAEQDRAAQASGIAADLVSGLRALKGIGAESTAASRYHLTSQGSLVAAVRAARAQSLLEGSVLTLTGLFLALIALVGGKLAVQGDITVGQLVAAVGLAQFLLWPLTIFSWVNGLFAQGRASAKRVTEVLSAPYAVPPAAGSLPSDVRGHLRLSGVSSDSLRSLDLEVRPGELLGVVAPDPADAAALLRLLGREVDPTAGSVELDGVCVSTVDVSSLRGSVVVAAHDADLFEGTVASNVVGDVDGALDASALTLPLETPVSERGRSLSGGQRQRVALARALALAPPVLVLHDPSTAVDAVTEVSLAAGIREMRRDRTTIVVASSPALLGAADRVVLLSDGRFVASGTHSDLVRDHETYRAAVLS</sequence>
<dbReference type="InterPro" id="IPR017871">
    <property type="entry name" value="ABC_transporter-like_CS"/>
</dbReference>
<keyword evidence="3 5" id="KW-1133">Transmembrane helix</keyword>
<evidence type="ECO:0000259" key="6">
    <source>
        <dbReference type="PROSITE" id="PS50893"/>
    </source>
</evidence>
<evidence type="ECO:0000256" key="1">
    <source>
        <dbReference type="ARBA" id="ARBA00004651"/>
    </source>
</evidence>
<evidence type="ECO:0000313" key="8">
    <source>
        <dbReference type="EMBL" id="TWP47340.1"/>
    </source>
</evidence>
<keyword evidence="2 5" id="KW-0812">Transmembrane</keyword>
<dbReference type="Pfam" id="PF00005">
    <property type="entry name" value="ABC_tran"/>
    <property type="match status" value="1"/>
</dbReference>
<organism evidence="8 9">
    <name type="scientific">Lentzea tibetensis</name>
    <dbReference type="NCBI Taxonomy" id="2591470"/>
    <lineage>
        <taxon>Bacteria</taxon>
        <taxon>Bacillati</taxon>
        <taxon>Actinomycetota</taxon>
        <taxon>Actinomycetes</taxon>
        <taxon>Pseudonocardiales</taxon>
        <taxon>Pseudonocardiaceae</taxon>
        <taxon>Lentzea</taxon>
    </lineage>
</organism>
<feature type="transmembrane region" description="Helical" evidence="5">
    <location>
        <begin position="131"/>
        <end position="149"/>
    </location>
</feature>
<accession>A0A563EJX2</accession>
<dbReference type="InterPro" id="IPR011527">
    <property type="entry name" value="ABC1_TM_dom"/>
</dbReference>
<keyword evidence="8" id="KW-0067">ATP-binding</keyword>
<feature type="transmembrane region" description="Helical" evidence="5">
    <location>
        <begin position="219"/>
        <end position="239"/>
    </location>
</feature>
<reference evidence="8 9" key="1">
    <citation type="submission" date="2019-07" db="EMBL/GenBank/DDBJ databases">
        <title>Lentzea xizangensis sp. nov., isolated from Qinghai-Tibetan Plateau Soils.</title>
        <authorList>
            <person name="Huang J."/>
        </authorList>
    </citation>
    <scope>NUCLEOTIDE SEQUENCE [LARGE SCALE GENOMIC DNA]</scope>
    <source>
        <strain evidence="8 9">FXJ1.1311</strain>
    </source>
</reference>
<keyword evidence="8" id="KW-0547">Nucleotide-binding</keyword>
<dbReference type="PANTHER" id="PTHR43394:SF1">
    <property type="entry name" value="ATP-BINDING CASSETTE SUB-FAMILY B MEMBER 10, MITOCHONDRIAL"/>
    <property type="match status" value="1"/>
</dbReference>
<dbReference type="Gene3D" id="1.20.1560.10">
    <property type="entry name" value="ABC transporter type 1, transmembrane domain"/>
    <property type="match status" value="1"/>
</dbReference>
<dbReference type="Proteomes" id="UP000316639">
    <property type="component" value="Unassembled WGS sequence"/>
</dbReference>